<feature type="region of interest" description="Disordered" evidence="1">
    <location>
        <begin position="373"/>
        <end position="476"/>
    </location>
</feature>
<dbReference type="AlphaFoldDB" id="A0A316UIR0"/>
<protein>
    <recommendedName>
        <fullName evidence="4">PH domain-containing protein</fullName>
    </recommendedName>
</protein>
<feature type="region of interest" description="Disordered" evidence="1">
    <location>
        <begin position="265"/>
        <end position="357"/>
    </location>
</feature>
<dbReference type="GeneID" id="37030324"/>
<accession>A0A316UIR0</accession>
<evidence type="ECO:0000313" key="3">
    <source>
        <dbReference type="Proteomes" id="UP000245884"/>
    </source>
</evidence>
<evidence type="ECO:0008006" key="4">
    <source>
        <dbReference type="Google" id="ProtNLM"/>
    </source>
</evidence>
<evidence type="ECO:0000313" key="2">
    <source>
        <dbReference type="EMBL" id="PWN25109.1"/>
    </source>
</evidence>
<name>A0A316UIR0_9BASI</name>
<feature type="compositionally biased region" description="Polar residues" evidence="1">
    <location>
        <begin position="333"/>
        <end position="354"/>
    </location>
</feature>
<reference evidence="2 3" key="1">
    <citation type="journal article" date="2018" name="Mol. Biol. Evol.">
        <title>Broad Genomic Sampling Reveals a Smut Pathogenic Ancestry of the Fungal Clade Ustilaginomycotina.</title>
        <authorList>
            <person name="Kijpornyongpan T."/>
            <person name="Mondo S.J."/>
            <person name="Barry K."/>
            <person name="Sandor L."/>
            <person name="Lee J."/>
            <person name="Lipzen A."/>
            <person name="Pangilinan J."/>
            <person name="LaButti K."/>
            <person name="Hainaut M."/>
            <person name="Henrissat B."/>
            <person name="Grigoriev I.V."/>
            <person name="Spatafora J.W."/>
            <person name="Aime M.C."/>
        </authorList>
    </citation>
    <scope>NUCLEOTIDE SEQUENCE [LARGE SCALE GENOMIC DNA]</scope>
    <source>
        <strain evidence="2 3">MCA 5214</strain>
    </source>
</reference>
<feature type="compositionally biased region" description="Polar residues" evidence="1">
    <location>
        <begin position="427"/>
        <end position="444"/>
    </location>
</feature>
<feature type="region of interest" description="Disordered" evidence="1">
    <location>
        <begin position="882"/>
        <end position="1054"/>
    </location>
</feature>
<dbReference type="OrthoDB" id="3366752at2759"/>
<dbReference type="STRING" id="1569628.A0A316UIR0"/>
<feature type="compositionally biased region" description="Low complexity" evidence="1">
    <location>
        <begin position="148"/>
        <end position="180"/>
    </location>
</feature>
<sequence>MTAANPATATSIPIYVRLVPYDQWLRIKVDPATHIATLKDVILEKARIGGAHNDETDAGPSTDSSRNAKKALFTAILPADLPKAYLARKPRRFDALQSTPTDEIRGNVDTARLPFVGVGVQEAAPAIDQPSRSPRRRSSASHVNPDTSSLQPSLPLRPSLSNSTSSPHMMSVSLGSAGSSIAGGSGRATQSVDTEARSSRGHLLHLGRNAIGSLSPKKSLRNLRGSQASNLESSQDGSYPGALGLTGNEDALRKEQEARLRLERAVKAHQQQRTRDSDSTGRQGSNTSTEATSSPSSSAVPLDVPERQRLLNSANARRARRQRSRALDFLEGGQNSSTEGNSASTQDSKEQTPPSLDEDAAGMLRVTHITGSDSLLDSSSESENHQDHEWQLGSSLEAGDSSGTSLPEVKREDHLITPTVANRDRSGTITAGSRPATASTSQRAPQADVTFQQQSSSSSTVAPAQAPPPPRLGGVHRNEISAFMHSHHPLASQYVLYTLSNGLLLEDFATVAGSKIRPYELIELQAYSAEERVRLPRRSEARGGHAIFDQAYVRPYAHASAYVYKPNSSPRSAERAGLGQWKLRWLMVYDGTLSLYRKRPSRVEIAQAMAASQAQERLAHQQQHHMPGISSSNNSLNAAAAAAAASGALTLPLVTWDLDKVRWVGAEKADGSTNPPSPAGMAQDCLTVAFSAPATSTAPSLLLPQGSTGAVAAGGYGTLGTGSGIDHTISLRFTTDHQAYAWHRVFQRAHMCGVAAEAIAVAEEGGLEKGMSYLPAREVQRAMRSVDEANKIAEMRSGTKNTAAPMSRRMAEQADQVQRATSRPLHSTSSSSSPTTPTLLAIDPDRWRQLALHRAFISGRGGVVPPGKAGRHAGRNALARARLRPEGSDNRLEDADDWSSEEEAEDFLAVVGEAKRDKGEGREPKGKTKDRSEAARPSSQGRARPQSTSAAPQQQCQQQASKQERRASQQGASAVGVGKPRRQPSSPDLRASAKNRSSVGPGTTVASSTTVAAAATPTSSFGATMPQATAAGSTRKNRAFSVGSARLGKGRAGV</sequence>
<feature type="compositionally biased region" description="Low complexity" evidence="1">
    <location>
        <begin position="285"/>
        <end position="298"/>
    </location>
</feature>
<evidence type="ECO:0000256" key="1">
    <source>
        <dbReference type="SAM" id="MobiDB-lite"/>
    </source>
</evidence>
<feature type="compositionally biased region" description="Low complexity" evidence="1">
    <location>
        <begin position="946"/>
        <end position="961"/>
    </location>
</feature>
<dbReference type="RefSeq" id="XP_025359721.1">
    <property type="nucleotide sequence ID" value="XM_025508501.1"/>
</dbReference>
<feature type="compositionally biased region" description="Basic and acidic residues" evidence="1">
    <location>
        <begin position="913"/>
        <end position="934"/>
    </location>
</feature>
<feature type="compositionally biased region" description="Low complexity" evidence="1">
    <location>
        <begin position="452"/>
        <end position="464"/>
    </location>
</feature>
<feature type="region of interest" description="Disordered" evidence="1">
    <location>
        <begin position="797"/>
        <end position="840"/>
    </location>
</feature>
<keyword evidence="3" id="KW-1185">Reference proteome</keyword>
<proteinExistence type="predicted"/>
<feature type="region of interest" description="Disordered" evidence="1">
    <location>
        <begin position="122"/>
        <end position="246"/>
    </location>
</feature>
<dbReference type="EMBL" id="KZ819677">
    <property type="protein sequence ID" value="PWN25109.1"/>
    <property type="molecule type" value="Genomic_DNA"/>
</dbReference>
<feature type="compositionally biased region" description="Acidic residues" evidence="1">
    <location>
        <begin position="894"/>
        <end position="906"/>
    </location>
</feature>
<feature type="compositionally biased region" description="Basic and acidic residues" evidence="1">
    <location>
        <begin position="883"/>
        <end position="893"/>
    </location>
</feature>
<organism evidence="2 3">
    <name type="scientific">Jaminaea rosea</name>
    <dbReference type="NCBI Taxonomy" id="1569628"/>
    <lineage>
        <taxon>Eukaryota</taxon>
        <taxon>Fungi</taxon>
        <taxon>Dikarya</taxon>
        <taxon>Basidiomycota</taxon>
        <taxon>Ustilaginomycotina</taxon>
        <taxon>Exobasidiomycetes</taxon>
        <taxon>Microstromatales</taxon>
        <taxon>Microstromatales incertae sedis</taxon>
        <taxon>Jaminaea</taxon>
    </lineage>
</organism>
<feature type="compositionally biased region" description="Polar residues" evidence="1">
    <location>
        <begin position="224"/>
        <end position="237"/>
    </location>
</feature>
<feature type="compositionally biased region" description="Low complexity" evidence="1">
    <location>
        <begin position="997"/>
        <end position="1020"/>
    </location>
</feature>
<feature type="compositionally biased region" description="Low complexity" evidence="1">
    <location>
        <begin position="821"/>
        <end position="840"/>
    </location>
</feature>
<gene>
    <name evidence="2" type="ORF">BDZ90DRAFT_262558</name>
</gene>
<dbReference type="Proteomes" id="UP000245884">
    <property type="component" value="Unassembled WGS sequence"/>
</dbReference>